<gene>
    <name evidence="1" type="ORF">REH87_001525</name>
</gene>
<evidence type="ECO:0000313" key="1">
    <source>
        <dbReference type="EMBL" id="EKZ1926528.1"/>
    </source>
</evidence>
<name>A0AAI9CJV8_STEMA</name>
<evidence type="ECO:0000313" key="2">
    <source>
        <dbReference type="Proteomes" id="UP001225498"/>
    </source>
</evidence>
<dbReference type="RefSeq" id="WP_088435666.1">
    <property type="nucleotide sequence ID" value="NZ_JAOCKI010000015.1"/>
</dbReference>
<sequence length="134" mass="15201">MNSYELNHFIGSSQRLILSCALRGTEGAYFRRVIDDLSHRIAQMPRVGANAPICDPNSETVHLHYFMGSRHWYVLARDASHAQERAYGVCRWGSEEPEAAGYFPLNVLLSAGAELDMYFEPTPLAELKRAWARE</sequence>
<dbReference type="AlphaFoldDB" id="A0AAI9CJV8"/>
<protein>
    <submittedName>
        <fullName evidence="1">Uncharacterized protein</fullName>
    </submittedName>
</protein>
<organism evidence="1 2">
    <name type="scientific">Stenotrophomonas maltophilia</name>
    <name type="common">Pseudomonas maltophilia</name>
    <name type="synonym">Xanthomonas maltophilia</name>
    <dbReference type="NCBI Taxonomy" id="40324"/>
    <lineage>
        <taxon>Bacteria</taxon>
        <taxon>Pseudomonadati</taxon>
        <taxon>Pseudomonadota</taxon>
        <taxon>Gammaproteobacteria</taxon>
        <taxon>Lysobacterales</taxon>
        <taxon>Lysobacteraceae</taxon>
        <taxon>Stenotrophomonas</taxon>
        <taxon>Stenotrophomonas maltophilia group</taxon>
    </lineage>
</organism>
<accession>A0AAI9CJV8</accession>
<dbReference type="EMBL" id="ABLTIR010000023">
    <property type="protein sequence ID" value="EKZ1926528.1"/>
    <property type="molecule type" value="Genomic_DNA"/>
</dbReference>
<reference evidence="1" key="1">
    <citation type="submission" date="2023-08" db="EMBL/GenBank/DDBJ databases">
        <authorList>
            <consortium name="Clinical and Environmental Microbiology Branch: Whole genome sequencing antimicrobial resistance pathogens in the healthcare setting"/>
        </authorList>
    </citation>
    <scope>NUCLEOTIDE SEQUENCE</scope>
    <source>
        <strain evidence="1">2023CJ-00293</strain>
    </source>
</reference>
<dbReference type="Proteomes" id="UP001225498">
    <property type="component" value="Unassembled WGS sequence"/>
</dbReference>
<comment type="caution">
    <text evidence="1">The sequence shown here is derived from an EMBL/GenBank/DDBJ whole genome shotgun (WGS) entry which is preliminary data.</text>
</comment>
<proteinExistence type="predicted"/>